<evidence type="ECO:0000313" key="6">
    <source>
        <dbReference type="Proteomes" id="UP000807716"/>
    </source>
</evidence>
<evidence type="ECO:0000256" key="3">
    <source>
        <dbReference type="SAM" id="MobiDB-lite"/>
    </source>
</evidence>
<dbReference type="InterPro" id="IPR051712">
    <property type="entry name" value="ARTD-AVP"/>
</dbReference>
<dbReference type="EMBL" id="JAAAJB010000654">
    <property type="protein sequence ID" value="KAG0252531.1"/>
    <property type="molecule type" value="Genomic_DNA"/>
</dbReference>
<dbReference type="InterPro" id="IPR013083">
    <property type="entry name" value="Znf_RING/FYVE/PHD"/>
</dbReference>
<dbReference type="SMART" id="SM00184">
    <property type="entry name" value="RING"/>
    <property type="match status" value="1"/>
</dbReference>
<dbReference type="InterPro" id="IPR039396">
    <property type="entry name" value="Deltex_C"/>
</dbReference>
<dbReference type="Gene3D" id="3.30.40.10">
    <property type="entry name" value="Zinc/RING finger domain, C3HC4 (zinc finger)"/>
    <property type="match status" value="1"/>
</dbReference>
<evidence type="ECO:0000256" key="1">
    <source>
        <dbReference type="ARBA" id="ARBA00009413"/>
    </source>
</evidence>
<keyword evidence="2" id="KW-0863">Zinc-finger</keyword>
<feature type="region of interest" description="Disordered" evidence="3">
    <location>
        <begin position="122"/>
        <end position="150"/>
    </location>
</feature>
<dbReference type="GO" id="GO:0003950">
    <property type="term" value="F:NAD+ poly-ADP-ribosyltransferase activity"/>
    <property type="evidence" value="ECO:0007669"/>
    <property type="project" value="InterPro"/>
</dbReference>
<dbReference type="GO" id="GO:0005634">
    <property type="term" value="C:nucleus"/>
    <property type="evidence" value="ECO:0007669"/>
    <property type="project" value="TreeGrafter"/>
</dbReference>
<dbReference type="Pfam" id="PF00644">
    <property type="entry name" value="PARP"/>
    <property type="match status" value="1"/>
</dbReference>
<protein>
    <submittedName>
        <fullName evidence="5">E3 ubiquitin-protein ligase dtx2</fullName>
    </submittedName>
</protein>
<dbReference type="PANTHER" id="PTHR45740:SF17">
    <property type="entry name" value="POLY [ADP-RIBOSE] POLYMERASE TANKYRASE-2-LIKE"/>
    <property type="match status" value="1"/>
</dbReference>
<dbReference type="InterPro" id="IPR012317">
    <property type="entry name" value="Poly(ADP-ribose)pol_cat_dom"/>
</dbReference>
<comment type="similarity">
    <text evidence="1">Belongs to the Deltex family.</text>
</comment>
<reference evidence="5" key="1">
    <citation type="journal article" date="2020" name="Fungal Divers.">
        <title>Resolving the Mortierellaceae phylogeny through synthesis of multi-gene phylogenetics and phylogenomics.</title>
        <authorList>
            <person name="Vandepol N."/>
            <person name="Liber J."/>
            <person name="Desiro A."/>
            <person name="Na H."/>
            <person name="Kennedy M."/>
            <person name="Barry K."/>
            <person name="Grigoriev I.V."/>
            <person name="Miller A.N."/>
            <person name="O'Donnell K."/>
            <person name="Stajich J.E."/>
            <person name="Bonito G."/>
        </authorList>
    </citation>
    <scope>NUCLEOTIDE SEQUENCE</scope>
    <source>
        <strain evidence="5">BC1065</strain>
    </source>
</reference>
<feature type="domain" description="RING-type" evidence="4">
    <location>
        <begin position="906"/>
        <end position="975"/>
    </location>
</feature>
<dbReference type="Pfam" id="PF18102">
    <property type="entry name" value="DTC"/>
    <property type="match status" value="1"/>
</dbReference>
<dbReference type="PROSITE" id="PS50089">
    <property type="entry name" value="ZF_RING_2"/>
    <property type="match status" value="1"/>
</dbReference>
<dbReference type="SUPFAM" id="SSF56399">
    <property type="entry name" value="ADP-ribosylation"/>
    <property type="match status" value="1"/>
</dbReference>
<gene>
    <name evidence="5" type="primary">DTX2</name>
    <name evidence="5" type="ORF">DFQ27_008012</name>
</gene>
<dbReference type="CDD" id="cd00162">
    <property type="entry name" value="RING_Ubox"/>
    <property type="match status" value="1"/>
</dbReference>
<name>A0A9P6PTQ2_9FUNG</name>
<accession>A0A9P6PTQ2</accession>
<dbReference type="PANTHER" id="PTHR45740">
    <property type="entry name" value="POLY [ADP-RIBOSE] POLYMERASE"/>
    <property type="match status" value="1"/>
</dbReference>
<dbReference type="Gene3D" id="3.30.390.130">
    <property type="match status" value="1"/>
</dbReference>
<comment type="caution">
    <text evidence="5">The sequence shown here is derived from an EMBL/GenBank/DDBJ whole genome shotgun (WGS) entry which is preliminary data.</text>
</comment>
<dbReference type="OrthoDB" id="8062037at2759"/>
<dbReference type="Gene3D" id="3.90.228.10">
    <property type="match status" value="1"/>
</dbReference>
<dbReference type="Proteomes" id="UP000807716">
    <property type="component" value="Unassembled WGS sequence"/>
</dbReference>
<evidence type="ECO:0000256" key="2">
    <source>
        <dbReference type="PROSITE-ProRule" id="PRU00175"/>
    </source>
</evidence>
<dbReference type="GO" id="GO:0008270">
    <property type="term" value="F:zinc ion binding"/>
    <property type="evidence" value="ECO:0007669"/>
    <property type="project" value="UniProtKB-KW"/>
</dbReference>
<dbReference type="SUPFAM" id="SSF57850">
    <property type="entry name" value="RING/U-box"/>
    <property type="match status" value="1"/>
</dbReference>
<keyword evidence="6" id="KW-1185">Reference proteome</keyword>
<proteinExistence type="inferred from homology"/>
<sequence>MAATTFDNRPMPAWSKSNPRRFLGDDDRLREFSSFFARYFDSTHPQHDPADTGATHFMHIDEPQHPDVFNRVAAEFRQHCRAPDDFEIVKVELLRNKVVWKRYQADKAARRELEAEKYAQRRMARMSGRPSAKKTQQGDAVTTSSPTPATPHACNPWYDAALKREHEEACRPSDPSNIGFGGGSHPAANIKDPPKTAFFDAILFHGTSTCALPSILENGLDPRTTFRSCYGQGLYFSDTVEKCMHYVDIQDTFVQVYSILLCCVVLGNVLVNPFAKDQRQVNSDTLFLPPGFDSVCEMNPLKEFVVFEKTQVLPLCVISIKASNSPSSFWRICNPLLHTYPRELQTAHTFIHVTAPVTQNPVRITQPLVSTLPSPPGAGLSPAGGSLMAVFGAKPLLAVPPLDTLGVTWANISLETELATIGSLLNLQPFGIKKASCYLYGLLYTLIAGTVAWSGEQLIVRIPPQQYQSMLTETVERDRLEEHESIERKSRLVLEAATESRLRAEFDKNPAMHQLYPVGKTILMDMDKIKQELANFPAARQAILDASTSQFAHITQCQLQDIQRRNDDLLARQLLLLEDAKKFTLEQQQWIIAMVEEEAKLARMRQAHIDAGVAADHKLSQLDNKARQAASTMVEMTLDELAILVRIAENAKNTPATPFGNLTTLAFNVKSSIFASAANLQPFMCRTYHITCWEAEAWPQMLAEMLMSRVLISKIKPATFQLLLSQTRKVLFYDPHSQAVQFDGESGQRFVVAKNGWWYDAPRRHFQTPVAASRFWPVDPRSRLPNRSFQKLEDYLIWAITKTEKRKLTLSRNLEANSPSHPSLLQRPQPLSIEETLKQLEHKIQDGIEALDSSVRLAIAGLSAVSGRVVFSRQEMDGFLEQHVTSVVSSLFEPATPDMLPQGSECSVCLTAFSSPASSTSANPSITYNKANGVVQLDADSRAVKLKCCRHCFHETCITSWFHAPSTILKCPVCSESCLPTLGRRRPQQGVGNEDEERSAVFPKLGPAPDGVMGYYFDPRMCAYYVWFTMPGHDTWSSTTTSGPMLARVPGENRFAIIPFSARLGPMLLIRMIVAFKFGHMFRVGRSLSRNMDNVVTWNGIHCRTDLTNRFGFGFPQPSYEANAWDELNQKHIAMSLTSLLEFFLGPQRKERTLPFSYPLSSSTTTKTIGSDIVPTTVVGVGATNAQNDMFDREDDHEVEMEMFDCEYEEVGEVESLGASASCTGLSTSVTSATVSQQPAQQPPQPQYSFQRQHQKPVDFWLDTNSNYFHSQDETRREFDALACEHSKKIEEAVRVRMSRGMPVEKAIEDVMNVVTGHNGSASREDQERDDGLLAYTNHQGFFDPKCPLMFG</sequence>
<dbReference type="InterPro" id="IPR001841">
    <property type="entry name" value="Znf_RING"/>
</dbReference>
<dbReference type="InterPro" id="IPR039399">
    <property type="entry name" value="Deltex_C_sf"/>
</dbReference>
<evidence type="ECO:0000259" key="4">
    <source>
        <dbReference type="PROSITE" id="PS50089"/>
    </source>
</evidence>
<keyword evidence="2" id="KW-0479">Metal-binding</keyword>
<dbReference type="GO" id="GO:1990404">
    <property type="term" value="F:NAD+-protein mono-ADP-ribosyltransferase activity"/>
    <property type="evidence" value="ECO:0007669"/>
    <property type="project" value="TreeGrafter"/>
</dbReference>
<keyword evidence="2" id="KW-0862">Zinc</keyword>
<organism evidence="5 6">
    <name type="scientific">Actinomortierella ambigua</name>
    <dbReference type="NCBI Taxonomy" id="1343610"/>
    <lineage>
        <taxon>Eukaryota</taxon>
        <taxon>Fungi</taxon>
        <taxon>Fungi incertae sedis</taxon>
        <taxon>Mucoromycota</taxon>
        <taxon>Mortierellomycotina</taxon>
        <taxon>Mortierellomycetes</taxon>
        <taxon>Mortierellales</taxon>
        <taxon>Mortierellaceae</taxon>
        <taxon>Actinomortierella</taxon>
    </lineage>
</organism>
<evidence type="ECO:0000313" key="5">
    <source>
        <dbReference type="EMBL" id="KAG0252531.1"/>
    </source>
</evidence>